<reference evidence="1" key="1">
    <citation type="journal article" date="2020" name="Stud. Mycol.">
        <title>101 Dothideomycetes genomes: a test case for predicting lifestyles and emergence of pathogens.</title>
        <authorList>
            <person name="Haridas S."/>
            <person name="Albert R."/>
            <person name="Binder M."/>
            <person name="Bloem J."/>
            <person name="Labutti K."/>
            <person name="Salamov A."/>
            <person name="Andreopoulos B."/>
            <person name="Baker S."/>
            <person name="Barry K."/>
            <person name="Bills G."/>
            <person name="Bluhm B."/>
            <person name="Cannon C."/>
            <person name="Castanera R."/>
            <person name="Culley D."/>
            <person name="Daum C."/>
            <person name="Ezra D."/>
            <person name="Gonzalez J."/>
            <person name="Henrissat B."/>
            <person name="Kuo A."/>
            <person name="Liang C."/>
            <person name="Lipzen A."/>
            <person name="Lutzoni F."/>
            <person name="Magnuson J."/>
            <person name="Mondo S."/>
            <person name="Nolan M."/>
            <person name="Ohm R."/>
            <person name="Pangilinan J."/>
            <person name="Park H.-J."/>
            <person name="Ramirez L."/>
            <person name="Alfaro M."/>
            <person name="Sun H."/>
            <person name="Tritt A."/>
            <person name="Yoshinaga Y."/>
            <person name="Zwiers L.-H."/>
            <person name="Turgeon B."/>
            <person name="Goodwin S."/>
            <person name="Spatafora J."/>
            <person name="Crous P."/>
            <person name="Grigoriev I."/>
        </authorList>
    </citation>
    <scope>NUCLEOTIDE SEQUENCE</scope>
    <source>
        <strain evidence="1">CBS 207.26</strain>
    </source>
</reference>
<dbReference type="EMBL" id="ML994654">
    <property type="protein sequence ID" value="KAF2181113.1"/>
    <property type="molecule type" value="Genomic_DNA"/>
</dbReference>
<accession>A0A6A6DQ50</accession>
<keyword evidence="2" id="KW-1185">Reference proteome</keyword>
<dbReference type="Proteomes" id="UP000800200">
    <property type="component" value="Unassembled WGS sequence"/>
</dbReference>
<evidence type="ECO:0000313" key="2">
    <source>
        <dbReference type="Proteomes" id="UP000800200"/>
    </source>
</evidence>
<sequence>MSVKEAVLPPIYALWIALRIACDFLDFLITRDILCEVFEQQLKPMAITVNKKDVFEVRILRKPSSRLASN</sequence>
<protein>
    <submittedName>
        <fullName evidence="1">Uncharacterized protein</fullName>
    </submittedName>
</protein>
<name>A0A6A6DQ50_9PEZI</name>
<evidence type="ECO:0000313" key="1">
    <source>
        <dbReference type="EMBL" id="KAF2181113.1"/>
    </source>
</evidence>
<dbReference type="AlphaFoldDB" id="A0A6A6DQ50"/>
<gene>
    <name evidence="1" type="ORF">K469DRAFT_713987</name>
</gene>
<proteinExistence type="predicted"/>
<organism evidence="1 2">
    <name type="scientific">Zopfia rhizophila CBS 207.26</name>
    <dbReference type="NCBI Taxonomy" id="1314779"/>
    <lineage>
        <taxon>Eukaryota</taxon>
        <taxon>Fungi</taxon>
        <taxon>Dikarya</taxon>
        <taxon>Ascomycota</taxon>
        <taxon>Pezizomycotina</taxon>
        <taxon>Dothideomycetes</taxon>
        <taxon>Dothideomycetes incertae sedis</taxon>
        <taxon>Zopfiaceae</taxon>
        <taxon>Zopfia</taxon>
    </lineage>
</organism>